<dbReference type="Proteomes" id="UP000419743">
    <property type="component" value="Unassembled WGS sequence"/>
</dbReference>
<dbReference type="RefSeq" id="WP_156740059.1">
    <property type="nucleotide sequence ID" value="NZ_CACRYJ010000017.1"/>
</dbReference>
<dbReference type="Gene3D" id="3.40.570.10">
    <property type="entry name" value="Extracellular Endonuclease, subunit A"/>
    <property type="match status" value="1"/>
</dbReference>
<comment type="caution">
    <text evidence="2">The sequence shown here is derived from an EMBL/GenBank/DDBJ whole genome shotgun (WGS) entry which is preliminary data.</text>
</comment>
<feature type="region of interest" description="Disordered" evidence="1">
    <location>
        <begin position="594"/>
        <end position="767"/>
    </location>
</feature>
<sequence>MVSKVGQVAGDGGASVSPRSVLSAAPVERAAIAAGRVAGVAGWHVPARALLGDLPGLQRSLGNRGVGRLIAAQRSTSATGTPIQRTTIAHKDSPPVRSGVWKHATQMMQAPGDSRKERAGEVEALVDPLQPVNPIATANGYNPLGWYWVGQFVVAGVAANNAQLAHQGWVRFHLLNATLGGDGHDPAHLVPTKSATNTGNPWVNFEYNAKAQPFLRKWLHYHVEVGYHPAGGTGLLGDPHLEFFPSSIHAEYSTWDPVRLAWDPGMTVDIPANQLQVPNAAPHTQTHYIDGISAGELVILGVNPWLAARILNASRDLARATTLQKVYDDVVDYAQIDRGQTQNPLAAVNGAWPGLEALLRSHAGHHLRIAVGVSPTDAVLLRARLSAQQIRQWALTEPGRIATAWNVNQDVVLAIAAVLTANQQLTSTNLYLTLEQRHGMPYLAATIDPDWPAMVTRMGRAGEVSIAIAHDMRFATVTNRQAELRSESHRGVQTIGNLIAQYALQLGQAGEGFRATVAEVPGRLGRALSGLGVATSPSLLRPAQSNVSLDDILMGMDMSQRSESQFTSTVPGVESAVREAYALVRGEFQKAQERARAEQQQRDALQRREQEERRARELQERERVEQERRARMQVEQPRFGDGPRDQRGIEHDPRERGRFDADPYEQPRHEEDPYERRRERSPGGGRYQHPPTHRTEPYRRGGGDVRDRRHYDDYRDPDDYDERREGDRDRRRRDDRPRSQYDRPRGGYPGPHGGRRYDEDPRRGPNY</sequence>
<gene>
    <name evidence="2" type="ORF">HALOF300_01238</name>
</gene>
<evidence type="ECO:0000313" key="2">
    <source>
        <dbReference type="EMBL" id="VZO36034.1"/>
    </source>
</evidence>
<feature type="compositionally biased region" description="Basic and acidic residues" evidence="1">
    <location>
        <begin position="641"/>
        <end position="681"/>
    </location>
</feature>
<proteinExistence type="predicted"/>
<feature type="compositionally biased region" description="Basic and acidic residues" evidence="1">
    <location>
        <begin position="693"/>
        <end position="714"/>
    </location>
</feature>
<organism evidence="2 3">
    <name type="scientific">Occultella aeris</name>
    <dbReference type="NCBI Taxonomy" id="2761496"/>
    <lineage>
        <taxon>Bacteria</taxon>
        <taxon>Bacillati</taxon>
        <taxon>Actinomycetota</taxon>
        <taxon>Actinomycetes</taxon>
        <taxon>Micrococcales</taxon>
        <taxon>Ruaniaceae</taxon>
        <taxon>Occultella</taxon>
    </lineage>
</organism>
<dbReference type="InterPro" id="IPR044929">
    <property type="entry name" value="DNA/RNA_non-sp_Endonuclease_sf"/>
</dbReference>
<feature type="compositionally biased region" description="Basic and acidic residues" evidence="1">
    <location>
        <begin position="755"/>
        <end position="767"/>
    </location>
</feature>
<protein>
    <submittedName>
        <fullName evidence="2">Uncharacterized protein</fullName>
    </submittedName>
</protein>
<accession>A0A7M4DGJ1</accession>
<reference evidence="2 3" key="1">
    <citation type="submission" date="2019-11" db="EMBL/GenBank/DDBJ databases">
        <authorList>
            <person name="Criscuolo A."/>
        </authorList>
    </citation>
    <scope>NUCLEOTIDE SEQUENCE [LARGE SCALE GENOMIC DNA]</scope>
    <source>
        <strain evidence="2">CIP111667</strain>
    </source>
</reference>
<dbReference type="EMBL" id="CACRYJ010000017">
    <property type="protein sequence ID" value="VZO36034.1"/>
    <property type="molecule type" value="Genomic_DNA"/>
</dbReference>
<dbReference type="AlphaFoldDB" id="A0A7M4DGJ1"/>
<keyword evidence="3" id="KW-1185">Reference proteome</keyword>
<evidence type="ECO:0000313" key="3">
    <source>
        <dbReference type="Proteomes" id="UP000419743"/>
    </source>
</evidence>
<name>A0A7M4DGJ1_9MICO</name>
<evidence type="ECO:0000256" key="1">
    <source>
        <dbReference type="SAM" id="MobiDB-lite"/>
    </source>
</evidence>
<feature type="compositionally biased region" description="Basic and acidic residues" evidence="1">
    <location>
        <begin position="721"/>
        <end position="745"/>
    </location>
</feature>
<feature type="region of interest" description="Disordered" evidence="1">
    <location>
        <begin position="1"/>
        <end position="20"/>
    </location>
</feature>
<feature type="compositionally biased region" description="Basic and acidic residues" evidence="1">
    <location>
        <begin position="594"/>
        <end position="632"/>
    </location>
</feature>